<comment type="caution">
    <text evidence="1">The sequence shown here is derived from an EMBL/GenBank/DDBJ whole genome shotgun (WGS) entry which is preliminary data.</text>
</comment>
<keyword evidence="2" id="KW-1185">Reference proteome</keyword>
<protein>
    <submittedName>
        <fullName evidence="1">Uncharacterized protein</fullName>
    </submittedName>
</protein>
<reference evidence="1 2" key="1">
    <citation type="submission" date="2019-03" db="EMBL/GenBank/DDBJ databases">
        <title>First draft genome of Liparis tanakae, snailfish: a comprehensive survey of snailfish specific genes.</title>
        <authorList>
            <person name="Kim W."/>
            <person name="Song I."/>
            <person name="Jeong J.-H."/>
            <person name="Kim D."/>
            <person name="Kim S."/>
            <person name="Ryu S."/>
            <person name="Song J.Y."/>
            <person name="Lee S.K."/>
        </authorList>
    </citation>
    <scope>NUCLEOTIDE SEQUENCE [LARGE SCALE GENOMIC DNA]</scope>
    <source>
        <tissue evidence="1">Muscle</tissue>
    </source>
</reference>
<sequence>MKLNVSPQEPDSSALIGEEEVIPLSYYHGNNDGREYDGDTPTSRTWSRVAGASTGADQSWLLNAAEGRSYRAVLKEVTAHPGLSIHRDGMKKLWSLVLWALLCCSTTRAEIFTSISGFDLWCIEAQRLFLKDPVS</sequence>
<evidence type="ECO:0000313" key="2">
    <source>
        <dbReference type="Proteomes" id="UP000314294"/>
    </source>
</evidence>
<proteinExistence type="predicted"/>
<dbReference type="AlphaFoldDB" id="A0A4Z2FST8"/>
<name>A0A4Z2FST8_9TELE</name>
<evidence type="ECO:0000313" key="1">
    <source>
        <dbReference type="EMBL" id="TNN43823.1"/>
    </source>
</evidence>
<dbReference type="EMBL" id="SRLO01000943">
    <property type="protein sequence ID" value="TNN43823.1"/>
    <property type="molecule type" value="Genomic_DNA"/>
</dbReference>
<dbReference type="Proteomes" id="UP000314294">
    <property type="component" value="Unassembled WGS sequence"/>
</dbReference>
<gene>
    <name evidence="1" type="ORF">EYF80_045989</name>
</gene>
<accession>A0A4Z2FST8</accession>
<organism evidence="1 2">
    <name type="scientific">Liparis tanakae</name>
    <name type="common">Tanaka's snailfish</name>
    <dbReference type="NCBI Taxonomy" id="230148"/>
    <lineage>
        <taxon>Eukaryota</taxon>
        <taxon>Metazoa</taxon>
        <taxon>Chordata</taxon>
        <taxon>Craniata</taxon>
        <taxon>Vertebrata</taxon>
        <taxon>Euteleostomi</taxon>
        <taxon>Actinopterygii</taxon>
        <taxon>Neopterygii</taxon>
        <taxon>Teleostei</taxon>
        <taxon>Neoteleostei</taxon>
        <taxon>Acanthomorphata</taxon>
        <taxon>Eupercaria</taxon>
        <taxon>Perciformes</taxon>
        <taxon>Cottioidei</taxon>
        <taxon>Cottales</taxon>
        <taxon>Liparidae</taxon>
        <taxon>Liparis</taxon>
    </lineage>
</organism>